<keyword evidence="5" id="KW-0560">Oxidoreductase</keyword>
<evidence type="ECO:0000313" key="7">
    <source>
        <dbReference type="Proteomes" id="UP000053989"/>
    </source>
</evidence>
<gene>
    <name evidence="6" type="ORF">SCLCIDRAFT_1151783</name>
</gene>
<dbReference type="Pfam" id="PF00743">
    <property type="entry name" value="FMO-like"/>
    <property type="match status" value="1"/>
</dbReference>
<comment type="similarity">
    <text evidence="1">Belongs to the FMO family.</text>
</comment>
<accession>A0A0C3DFS9</accession>
<dbReference type="InterPro" id="IPR036188">
    <property type="entry name" value="FAD/NAD-bd_sf"/>
</dbReference>
<evidence type="ECO:0000256" key="4">
    <source>
        <dbReference type="ARBA" id="ARBA00022857"/>
    </source>
</evidence>
<reference evidence="7" key="2">
    <citation type="submission" date="2015-01" db="EMBL/GenBank/DDBJ databases">
        <title>Evolutionary Origins and Diversification of the Mycorrhizal Mutualists.</title>
        <authorList>
            <consortium name="DOE Joint Genome Institute"/>
            <consortium name="Mycorrhizal Genomics Consortium"/>
            <person name="Kohler A."/>
            <person name="Kuo A."/>
            <person name="Nagy L.G."/>
            <person name="Floudas D."/>
            <person name="Copeland A."/>
            <person name="Barry K.W."/>
            <person name="Cichocki N."/>
            <person name="Veneault-Fourrey C."/>
            <person name="LaButti K."/>
            <person name="Lindquist E.A."/>
            <person name="Lipzen A."/>
            <person name="Lundell T."/>
            <person name="Morin E."/>
            <person name="Murat C."/>
            <person name="Riley R."/>
            <person name="Ohm R."/>
            <person name="Sun H."/>
            <person name="Tunlid A."/>
            <person name="Henrissat B."/>
            <person name="Grigoriev I.V."/>
            <person name="Hibbett D.S."/>
            <person name="Martin F."/>
        </authorList>
    </citation>
    <scope>NUCLEOTIDE SEQUENCE [LARGE SCALE GENOMIC DNA]</scope>
    <source>
        <strain evidence="7">Foug A</strain>
    </source>
</reference>
<dbReference type="EMBL" id="KN822144">
    <property type="protein sequence ID" value="KIM54946.1"/>
    <property type="molecule type" value="Genomic_DNA"/>
</dbReference>
<keyword evidence="7" id="KW-1185">Reference proteome</keyword>
<dbReference type="Gene3D" id="3.50.50.60">
    <property type="entry name" value="FAD/NAD(P)-binding domain"/>
    <property type="match status" value="2"/>
</dbReference>
<protein>
    <recommendedName>
        <fullName evidence="8">FAD/NAD(P)-binding domain-containing protein</fullName>
    </recommendedName>
</protein>
<dbReference type="PRINTS" id="PR00370">
    <property type="entry name" value="FMOXYGENASE"/>
</dbReference>
<dbReference type="HOGENOM" id="CLU_006909_6_0_1"/>
<dbReference type="GO" id="GO:0050661">
    <property type="term" value="F:NADP binding"/>
    <property type="evidence" value="ECO:0007669"/>
    <property type="project" value="InterPro"/>
</dbReference>
<evidence type="ECO:0000256" key="5">
    <source>
        <dbReference type="ARBA" id="ARBA00023002"/>
    </source>
</evidence>
<keyword evidence="2" id="KW-0285">Flavoprotein</keyword>
<keyword evidence="4" id="KW-0521">NADP</keyword>
<name>A0A0C3DFS9_9AGAM</name>
<dbReference type="InterPro" id="IPR050346">
    <property type="entry name" value="FMO-like"/>
</dbReference>
<dbReference type="SUPFAM" id="SSF51905">
    <property type="entry name" value="FAD/NAD(P)-binding domain"/>
    <property type="match status" value="2"/>
</dbReference>
<dbReference type="InterPro" id="IPR000960">
    <property type="entry name" value="Flavin_mOase"/>
</dbReference>
<evidence type="ECO:0000313" key="6">
    <source>
        <dbReference type="EMBL" id="KIM54946.1"/>
    </source>
</evidence>
<evidence type="ECO:0000256" key="3">
    <source>
        <dbReference type="ARBA" id="ARBA00022827"/>
    </source>
</evidence>
<organism evidence="6 7">
    <name type="scientific">Scleroderma citrinum Foug A</name>
    <dbReference type="NCBI Taxonomy" id="1036808"/>
    <lineage>
        <taxon>Eukaryota</taxon>
        <taxon>Fungi</taxon>
        <taxon>Dikarya</taxon>
        <taxon>Basidiomycota</taxon>
        <taxon>Agaricomycotina</taxon>
        <taxon>Agaricomycetes</taxon>
        <taxon>Agaricomycetidae</taxon>
        <taxon>Boletales</taxon>
        <taxon>Sclerodermatineae</taxon>
        <taxon>Sclerodermataceae</taxon>
        <taxon>Scleroderma</taxon>
    </lineage>
</organism>
<dbReference type="OrthoDB" id="66881at2759"/>
<reference evidence="6 7" key="1">
    <citation type="submission" date="2014-04" db="EMBL/GenBank/DDBJ databases">
        <authorList>
            <consortium name="DOE Joint Genome Institute"/>
            <person name="Kuo A."/>
            <person name="Kohler A."/>
            <person name="Nagy L.G."/>
            <person name="Floudas D."/>
            <person name="Copeland A."/>
            <person name="Barry K.W."/>
            <person name="Cichocki N."/>
            <person name="Veneault-Fourrey C."/>
            <person name="LaButti K."/>
            <person name="Lindquist E.A."/>
            <person name="Lipzen A."/>
            <person name="Lundell T."/>
            <person name="Morin E."/>
            <person name="Murat C."/>
            <person name="Sun H."/>
            <person name="Tunlid A."/>
            <person name="Henrissat B."/>
            <person name="Grigoriev I.V."/>
            <person name="Hibbett D.S."/>
            <person name="Martin F."/>
            <person name="Nordberg H.P."/>
            <person name="Cantor M.N."/>
            <person name="Hua S.X."/>
        </authorList>
    </citation>
    <scope>NUCLEOTIDE SEQUENCE [LARGE SCALE GENOMIC DNA]</scope>
    <source>
        <strain evidence="6 7">Foug A</strain>
    </source>
</reference>
<dbReference type="GO" id="GO:0050660">
    <property type="term" value="F:flavin adenine dinucleotide binding"/>
    <property type="evidence" value="ECO:0007669"/>
    <property type="project" value="InterPro"/>
</dbReference>
<keyword evidence="3" id="KW-0274">FAD</keyword>
<dbReference type="InterPro" id="IPR020946">
    <property type="entry name" value="Flavin_mOase-like"/>
</dbReference>
<dbReference type="AlphaFoldDB" id="A0A0C3DFS9"/>
<dbReference type="STRING" id="1036808.A0A0C3DFS9"/>
<evidence type="ECO:0000256" key="2">
    <source>
        <dbReference type="ARBA" id="ARBA00022630"/>
    </source>
</evidence>
<sequence length="469" mass="52712">MKVLPKRILIIGGGPCGLVTLRNCLHRGEFTDVQLVERRDNIGGVWYHADPQADCVDHESHWSPPAYPRMIGNVHPEFLTFSGNPFPIPPTPDQPFPTLRETYDYLKDFSRPLLEQGKIRLNHEVVRVEEIDDSNGGGWGGGGVEKEELWDAVVVATVWFDNPHFPNIDGLDTIMKAGKARHAISWAGPSGYEGKRVVVIGNANSANDMAAQLVPVAQLPVYRSTRRVSIFPSLPDDRIEDVGPVMRYEYCPIADKVIVHLQTRSIQDVDYVLFGTGYYPDMPYLRVIEPNHENTLETGNTTTAAHGRQHISFTGRGIEPARIPSFFRQILYARNPTLAFIGAIVSFTPFAFSDLTSTWLSLVWSGRIWMPDSIQDRLQDEQERLKTLHELRSQTDNPSDLVSFHFLGQFELPYAKLARAEIVQASPDLEDVLAKWDDEQDGRRFAMYATKLDSLYVLAGKDKPPDGTG</sequence>
<dbReference type="GO" id="GO:0004499">
    <property type="term" value="F:N,N-dimethylaniline monooxygenase activity"/>
    <property type="evidence" value="ECO:0007669"/>
    <property type="project" value="InterPro"/>
</dbReference>
<evidence type="ECO:0000256" key="1">
    <source>
        <dbReference type="ARBA" id="ARBA00009183"/>
    </source>
</evidence>
<proteinExistence type="inferred from homology"/>
<dbReference type="Proteomes" id="UP000053989">
    <property type="component" value="Unassembled WGS sequence"/>
</dbReference>
<dbReference type="InParanoid" id="A0A0C3DFS9"/>
<evidence type="ECO:0008006" key="8">
    <source>
        <dbReference type="Google" id="ProtNLM"/>
    </source>
</evidence>
<dbReference type="PANTHER" id="PTHR23023">
    <property type="entry name" value="DIMETHYLANILINE MONOOXYGENASE"/>
    <property type="match status" value="1"/>
</dbReference>